<reference evidence="3" key="1">
    <citation type="journal article" date="2023" name="Mol. Phylogenet. Evol.">
        <title>Genome-scale phylogeny and comparative genomics of the fungal order Sordariales.</title>
        <authorList>
            <person name="Hensen N."/>
            <person name="Bonometti L."/>
            <person name="Westerberg I."/>
            <person name="Brannstrom I.O."/>
            <person name="Guillou S."/>
            <person name="Cros-Aarteil S."/>
            <person name="Calhoun S."/>
            <person name="Haridas S."/>
            <person name="Kuo A."/>
            <person name="Mondo S."/>
            <person name="Pangilinan J."/>
            <person name="Riley R."/>
            <person name="LaButti K."/>
            <person name="Andreopoulos B."/>
            <person name="Lipzen A."/>
            <person name="Chen C."/>
            <person name="Yan M."/>
            <person name="Daum C."/>
            <person name="Ng V."/>
            <person name="Clum A."/>
            <person name="Steindorff A."/>
            <person name="Ohm R.A."/>
            <person name="Martin F."/>
            <person name="Silar P."/>
            <person name="Natvig D.O."/>
            <person name="Lalanne C."/>
            <person name="Gautier V."/>
            <person name="Ament-Velasquez S.L."/>
            <person name="Kruys A."/>
            <person name="Hutchinson M.I."/>
            <person name="Powell A.J."/>
            <person name="Barry K."/>
            <person name="Miller A.N."/>
            <person name="Grigoriev I.V."/>
            <person name="Debuchy R."/>
            <person name="Gladieux P."/>
            <person name="Hiltunen Thoren M."/>
            <person name="Johannesson H."/>
        </authorList>
    </citation>
    <scope>NUCLEOTIDE SEQUENCE</scope>
    <source>
        <strain evidence="3">CBS 955.72</strain>
    </source>
</reference>
<dbReference type="AlphaFoldDB" id="A0AAJ0HQZ7"/>
<evidence type="ECO:0000313" key="4">
    <source>
        <dbReference type="Proteomes" id="UP001275084"/>
    </source>
</evidence>
<accession>A0AAJ0HQZ7</accession>
<keyword evidence="4" id="KW-1185">Reference proteome</keyword>
<dbReference type="EMBL" id="JAUIQD010000002">
    <property type="protein sequence ID" value="KAK3359861.1"/>
    <property type="molecule type" value="Genomic_DNA"/>
</dbReference>
<reference evidence="3" key="2">
    <citation type="submission" date="2023-06" db="EMBL/GenBank/DDBJ databases">
        <authorList>
            <consortium name="Lawrence Berkeley National Laboratory"/>
            <person name="Haridas S."/>
            <person name="Hensen N."/>
            <person name="Bonometti L."/>
            <person name="Westerberg I."/>
            <person name="Brannstrom I.O."/>
            <person name="Guillou S."/>
            <person name="Cros-Aarteil S."/>
            <person name="Calhoun S."/>
            <person name="Kuo A."/>
            <person name="Mondo S."/>
            <person name="Pangilinan J."/>
            <person name="Riley R."/>
            <person name="Labutti K."/>
            <person name="Andreopoulos B."/>
            <person name="Lipzen A."/>
            <person name="Chen C."/>
            <person name="Yanf M."/>
            <person name="Daum C."/>
            <person name="Ng V."/>
            <person name="Clum A."/>
            <person name="Steindorff A."/>
            <person name="Ohm R."/>
            <person name="Martin F."/>
            <person name="Silar P."/>
            <person name="Natvig D."/>
            <person name="Lalanne C."/>
            <person name="Gautier V."/>
            <person name="Ament-Velasquez S.L."/>
            <person name="Kruys A."/>
            <person name="Hutchinson M.I."/>
            <person name="Powell A.J."/>
            <person name="Barry K."/>
            <person name="Miller A.N."/>
            <person name="Grigoriev I.V."/>
            <person name="Debuchy R."/>
            <person name="Gladieux P."/>
            <person name="Thoren M.H."/>
            <person name="Johannesson H."/>
        </authorList>
    </citation>
    <scope>NUCLEOTIDE SEQUENCE</scope>
    <source>
        <strain evidence="3">CBS 955.72</strain>
    </source>
</reference>
<comment type="caution">
    <text evidence="3">The sequence shown here is derived from an EMBL/GenBank/DDBJ whole genome shotgun (WGS) entry which is preliminary data.</text>
</comment>
<evidence type="ECO:0000259" key="2">
    <source>
        <dbReference type="Pfam" id="PF23868"/>
    </source>
</evidence>
<sequence length="640" mass="69489">MPPTLALRQVLSRGRALGQSSRPSSVCLFCSFTKRPSPSSLLRSRRKQAPLNSNAQRHESTDATEPTEPPSNPRVDLDTALADLQAHAPNYVNLARVRLARRNLSQPPGHESIRVALLGLRDAASSPSRDSGTTAKKLLRLALADPLRSAEEWEARLEEHDLSQPLIVRVGAAGGQEETLAMAKGHVIPEIRVSSPVLDGGNLEILVMEADSLAGAMMQESEPQVVEDAILGPTVEFATPGTGRSTSISAPVHVALVVGDGVLGAASIIGLPIFEGSETIAAAVNFKQPSPEDVANCPFFGVSIEAGSEGLDLFRASVGNAMEYETLWTKSNVGHISEWLRANVLANDEARTKAPVRNLIASLLRDTSAAVQAEEARDMSLLLTGGVSPQAIARLNQGLSEWAQNAHEELQQRLEIAFTGRSWRKLGWWKLFWRADDVGMLSSEMLAQRFLPKAERDIIYLSGRVQEAGVAEGHTDHPFYSGPALPPPIKSKAVVVHSEVKWPIHITFTRTYLQEKTVPALQALAQKLVLQSSSGVALTTALGGLTYLSAFGAYESGAVAALGLVWSLGRLQRKWEAARDFWESEVREEGRKAIRATEASVAEVLDRATKSQDSRTEQLDELRRTRDIIQRGEEALARLK</sequence>
<evidence type="ECO:0000256" key="1">
    <source>
        <dbReference type="SAM" id="MobiDB-lite"/>
    </source>
</evidence>
<proteinExistence type="predicted"/>
<protein>
    <recommendedName>
        <fullName evidence="2">Mmc1 C-terminal domain-containing protein</fullName>
    </recommendedName>
</protein>
<organism evidence="3 4">
    <name type="scientific">Lasiosphaeria hispida</name>
    <dbReference type="NCBI Taxonomy" id="260671"/>
    <lineage>
        <taxon>Eukaryota</taxon>
        <taxon>Fungi</taxon>
        <taxon>Dikarya</taxon>
        <taxon>Ascomycota</taxon>
        <taxon>Pezizomycotina</taxon>
        <taxon>Sordariomycetes</taxon>
        <taxon>Sordariomycetidae</taxon>
        <taxon>Sordariales</taxon>
        <taxon>Lasiosphaeriaceae</taxon>
        <taxon>Lasiosphaeria</taxon>
    </lineage>
</organism>
<feature type="domain" description="Mmc1 C-terminal" evidence="2">
    <location>
        <begin position="396"/>
        <end position="591"/>
    </location>
</feature>
<dbReference type="PANTHER" id="PTHR38644:SF1">
    <property type="entry name" value="EXPRESSED PROTEIN"/>
    <property type="match status" value="1"/>
</dbReference>
<dbReference type="PANTHER" id="PTHR38644">
    <property type="entry name" value="EXPRESSED PROTEIN"/>
    <property type="match status" value="1"/>
</dbReference>
<evidence type="ECO:0000313" key="3">
    <source>
        <dbReference type="EMBL" id="KAK3359861.1"/>
    </source>
</evidence>
<dbReference type="Proteomes" id="UP001275084">
    <property type="component" value="Unassembled WGS sequence"/>
</dbReference>
<dbReference type="Pfam" id="PF23867">
    <property type="entry name" value="Mmc1_N"/>
    <property type="match status" value="1"/>
</dbReference>
<dbReference type="InterPro" id="IPR056196">
    <property type="entry name" value="Mmc1_C"/>
</dbReference>
<dbReference type="Pfam" id="PF23868">
    <property type="entry name" value="Mmc1_C"/>
    <property type="match status" value="1"/>
</dbReference>
<gene>
    <name evidence="3" type="ORF">B0T25DRAFT_112083</name>
</gene>
<name>A0AAJ0HQZ7_9PEZI</name>
<feature type="region of interest" description="Disordered" evidence="1">
    <location>
        <begin position="37"/>
        <end position="75"/>
    </location>
</feature>